<evidence type="ECO:0000259" key="2">
    <source>
        <dbReference type="Pfam" id="PF12486"/>
    </source>
</evidence>
<name>A0A2T4XXV7_ENTCL</name>
<evidence type="ECO:0000259" key="1">
    <source>
        <dbReference type="Pfam" id="PF06812"/>
    </source>
</evidence>
<dbReference type="PANTHER" id="PTHR37024:SF5">
    <property type="entry name" value="IMPA N-TERMINAL DOMAIN-CONTAINING PROTEIN"/>
    <property type="match status" value="1"/>
</dbReference>
<protein>
    <recommendedName>
        <fullName evidence="5">Type VI secretion system protein VasL</fullName>
    </recommendedName>
</protein>
<dbReference type="InterPro" id="IPR010657">
    <property type="entry name" value="ImpA_N"/>
</dbReference>
<gene>
    <name evidence="3" type="ORF">DA103_13070</name>
</gene>
<dbReference type="Pfam" id="PF06812">
    <property type="entry name" value="ImpA_N"/>
    <property type="match status" value="1"/>
</dbReference>
<dbReference type="EMBL" id="PZPP01000014">
    <property type="protein sequence ID" value="PTM34757.1"/>
    <property type="molecule type" value="Genomic_DNA"/>
</dbReference>
<accession>A0A2T4XXV7</accession>
<dbReference type="PANTHER" id="PTHR37024">
    <property type="entry name" value="TYPE VI SECRETION SYSTEM DUF2094 AND IMPA-RELATED DOMAIN PROTEIN"/>
    <property type="match status" value="1"/>
</dbReference>
<evidence type="ECO:0000313" key="4">
    <source>
        <dbReference type="Proteomes" id="UP000241614"/>
    </source>
</evidence>
<evidence type="ECO:0000313" key="3">
    <source>
        <dbReference type="EMBL" id="PTM34757.1"/>
    </source>
</evidence>
<dbReference type="RefSeq" id="WP_108090430.1">
    <property type="nucleotide sequence ID" value="NZ_PZPP01000014.1"/>
</dbReference>
<feature type="domain" description="ImpA C-terminal" evidence="2">
    <location>
        <begin position="304"/>
        <end position="435"/>
    </location>
</feature>
<feature type="domain" description="ImpA N-terminal" evidence="1">
    <location>
        <begin position="10"/>
        <end position="111"/>
    </location>
</feature>
<dbReference type="InterPro" id="IPR021069">
    <property type="entry name" value="ImpA_C"/>
</dbReference>
<comment type="caution">
    <text evidence="3">The sequence shown here is derived from an EMBL/GenBank/DDBJ whole genome shotgun (WGS) entry which is preliminary data.</text>
</comment>
<dbReference type="AlphaFoldDB" id="A0A2T4XXV7"/>
<sequence length="451" mass="49878">MHDVQPRPVKTGSDPRQLPDFIALRDEMAKLTHPARPDVNWSQVEALSLSLFELNGVELQTGAWYTLARSHLARINGLNEGLAILSALLSHQWAQFWPQPIHARAEILNGLLQRLQKLFRTFSLDHGDLSALVQTEGLLRSVNDILVRQELKHVCLTAPLMQQIQGALTRLENSSAQDSGLQAVTLPPQALVAESALEKPSSASRLVYVIRPEPELNVQVVHAATPQPKRWPVFLAGVCSALVLSSIALTGWHYISRVDEATDALAASVAPLPQALSSAQVQTLQQSDKDKLDPTGWLKNASLQLDSLAALPPDWIYQYGNGLLAQAKVLWPQKPEVAELQQKWQQRQAENKLSASALTGWHEGMQQLQVLADRLNTLDGQKGKYITVSELKSSVYQMMNSFNQTIPLEEQLRVMQGQQGDAALVTQQQIQRHLNGATQLFAEQKSPPVTP</sequence>
<dbReference type="Proteomes" id="UP000241614">
    <property type="component" value="Unassembled WGS sequence"/>
</dbReference>
<evidence type="ECO:0008006" key="5">
    <source>
        <dbReference type="Google" id="ProtNLM"/>
    </source>
</evidence>
<organism evidence="3 4">
    <name type="scientific">Enterobacter cloacae</name>
    <dbReference type="NCBI Taxonomy" id="550"/>
    <lineage>
        <taxon>Bacteria</taxon>
        <taxon>Pseudomonadati</taxon>
        <taxon>Pseudomonadota</taxon>
        <taxon>Gammaproteobacteria</taxon>
        <taxon>Enterobacterales</taxon>
        <taxon>Enterobacteriaceae</taxon>
        <taxon>Enterobacter</taxon>
        <taxon>Enterobacter cloacae complex</taxon>
    </lineage>
</organism>
<proteinExistence type="predicted"/>
<dbReference type="OrthoDB" id="5579595at2"/>
<dbReference type="Pfam" id="PF12486">
    <property type="entry name" value="VasL"/>
    <property type="match status" value="1"/>
</dbReference>
<reference evidence="3 4" key="1">
    <citation type="submission" date="2018-04" db="EMBL/GenBank/DDBJ databases">
        <title>Genome sequencing reveals highly heavy metal resistance and biotechnology application of the novel Enterobacter cloacae amazonensis isolated from wastewater river in Manaus - Amazonas.</title>
        <authorList>
            <person name="Astolfi M.C.T."/>
            <person name="Carvalho E.B.D.S."/>
            <person name="Lacerda L.B."/>
            <person name="Pinto M.V."/>
            <person name="Nogueira V.B."/>
            <person name="Barros A.M."/>
            <person name="Astolfi-Filho S."/>
        </authorList>
    </citation>
    <scope>NUCLEOTIDE SEQUENCE [LARGE SCALE GENOMIC DNA]</scope>
    <source>
        <strain evidence="4">amazonensis</strain>
    </source>
</reference>